<organism evidence="1">
    <name type="scientific">Brugia malayi</name>
    <name type="common">Filarial nematode worm</name>
    <dbReference type="NCBI Taxonomy" id="6279"/>
    <lineage>
        <taxon>Eukaryota</taxon>
        <taxon>Metazoa</taxon>
        <taxon>Ecdysozoa</taxon>
        <taxon>Nematoda</taxon>
        <taxon>Chromadorea</taxon>
        <taxon>Rhabditida</taxon>
        <taxon>Spirurina</taxon>
        <taxon>Spiruromorpha</taxon>
        <taxon>Filarioidea</taxon>
        <taxon>Onchocercidae</taxon>
        <taxon>Brugia</taxon>
    </lineage>
</organism>
<protein>
    <submittedName>
        <fullName evidence="1">Bm11860</fullName>
    </submittedName>
</protein>
<proteinExistence type="predicted"/>
<feature type="non-terminal residue" evidence="1">
    <location>
        <position position="1"/>
    </location>
</feature>
<name>A0A1I9GAK7_BRUMA</name>
<reference evidence="1" key="2">
    <citation type="submission" date="2012-12" db="EMBL/GenBank/DDBJ databases">
        <authorList>
            <consortium name="WormBase Consortium"/>
            <person name="Ghedin E."/>
            <person name="Paulini M."/>
        </authorList>
    </citation>
    <scope>NUCLEOTIDE SEQUENCE</scope>
    <source>
        <strain evidence="1">FR3</strain>
    </source>
</reference>
<accession>A0A1I9GAK7</accession>
<gene>
    <name evidence="1" type="primary">Bm11860</name>
    <name evidence="1" type="ORF">BM_Bm11860</name>
</gene>
<dbReference type="EMBL" id="LN860571">
    <property type="protein sequence ID" value="CDQ07547.1"/>
    <property type="molecule type" value="Genomic_DNA"/>
</dbReference>
<evidence type="ECO:0000313" key="1">
    <source>
        <dbReference type="EMBL" id="CDQ07547.1"/>
    </source>
</evidence>
<reference evidence="1" key="1">
    <citation type="journal article" date="2007" name="Science">
        <title>Draft genome of the filarial nematode parasite Brugia malayi.</title>
        <authorList>
            <person name="Ghedin E."/>
            <person name="Wang S."/>
            <person name="Spiro D."/>
            <person name="Caler E."/>
            <person name="Zhao Q."/>
            <person name="Crabtree J."/>
            <person name="Allen J.E."/>
            <person name="Delcher A.L."/>
            <person name="Guiliano D.B."/>
            <person name="Miranda-Saavedra D."/>
            <person name="Angiuoli S.V."/>
            <person name="Creasy T."/>
            <person name="Amedeo P."/>
            <person name="Haas B."/>
            <person name="El-Sayed N.M."/>
            <person name="Wortman J.R."/>
            <person name="Feldblyum T."/>
            <person name="Tallon L."/>
            <person name="Schatz M."/>
            <person name="Shumway M."/>
            <person name="Koo H."/>
            <person name="Salzberg S.L."/>
            <person name="Schobel S."/>
            <person name="Pertea M."/>
            <person name="Pop M."/>
            <person name="White O."/>
            <person name="Barton G.J."/>
            <person name="Carlow C.K."/>
            <person name="Crawford M.J."/>
            <person name="Daub J."/>
            <person name="Dimmic M.W."/>
            <person name="Estes C.F."/>
            <person name="Foster J.M."/>
            <person name="Ganatra M."/>
            <person name="Gregory W.F."/>
            <person name="Johnson N.M."/>
            <person name="Jin J."/>
            <person name="Komuniecki R."/>
            <person name="Korf I."/>
            <person name="Kumar S."/>
            <person name="Laney S."/>
            <person name="Li B.W."/>
            <person name="Li W."/>
            <person name="Lindblom T.H."/>
            <person name="Lustigman S."/>
            <person name="Ma D."/>
            <person name="Maina C.V."/>
            <person name="Martin D.M."/>
            <person name="McCarter J.P."/>
            <person name="McReynolds L."/>
            <person name="Mitreva M."/>
            <person name="Nutman T.B."/>
            <person name="Parkinson J."/>
            <person name="Peregrin-Alvarez J.M."/>
            <person name="Poole C."/>
            <person name="Ren Q."/>
            <person name="Saunders L."/>
            <person name="Sluder A.E."/>
            <person name="Smith K."/>
            <person name="Stanke M."/>
            <person name="Unnasch T.R."/>
            <person name="Ware J."/>
            <person name="Wei A.D."/>
            <person name="Weil G."/>
            <person name="Williams D.J."/>
            <person name="Zhang Y."/>
            <person name="Williams S.A."/>
            <person name="Fraser-Liggett C."/>
            <person name="Slatko B."/>
            <person name="Blaxter M.L."/>
            <person name="Scott A.L."/>
        </authorList>
    </citation>
    <scope>NUCLEOTIDE SEQUENCE</scope>
    <source>
        <strain evidence="1">FR3</strain>
    </source>
</reference>
<sequence>HPPPKGRSLSSFQDGQRRVGTVVTTGNLGSASVPGNFSPEGQDPHTTLSIHLPDPGDPCLPEKPDYMPEEVKWAKNLPMSQLVEGWWRSPEEVRWAKNLPMSQLVEGWWRSPEDGPRLTPPSLRQPKQLQRSSWKTFCRGYEIHRTRWDSPLLKSCMESLPHYPQFASLCCHGNGGYRVADQSQGNPVGTIGMSCLNFEHSESDPHWSLINSGLTIGSTSRDTTRGPWNHTGKAPT</sequence>
<dbReference type="AlphaFoldDB" id="A0A1I9GAK7"/>